<feature type="compositionally biased region" description="Polar residues" evidence="1">
    <location>
        <begin position="570"/>
        <end position="586"/>
    </location>
</feature>
<proteinExistence type="predicted"/>
<feature type="compositionally biased region" description="Basic and acidic residues" evidence="1">
    <location>
        <begin position="505"/>
        <end position="530"/>
    </location>
</feature>
<feature type="region of interest" description="Disordered" evidence="1">
    <location>
        <begin position="341"/>
        <end position="460"/>
    </location>
</feature>
<feature type="region of interest" description="Disordered" evidence="1">
    <location>
        <begin position="1"/>
        <end position="128"/>
    </location>
</feature>
<reference evidence="2 3" key="1">
    <citation type="submission" date="2024-09" db="EMBL/GenBank/DDBJ databases">
        <title>A chromosome-level genome assembly of Gray's grenadier anchovy, Coilia grayii.</title>
        <authorList>
            <person name="Fu Z."/>
        </authorList>
    </citation>
    <scope>NUCLEOTIDE SEQUENCE [LARGE SCALE GENOMIC DNA]</scope>
    <source>
        <strain evidence="2">G4</strain>
        <tissue evidence="2">Muscle</tissue>
    </source>
</reference>
<feature type="compositionally biased region" description="Basic and acidic residues" evidence="1">
    <location>
        <begin position="732"/>
        <end position="748"/>
    </location>
</feature>
<feature type="compositionally biased region" description="Low complexity" evidence="1">
    <location>
        <begin position="620"/>
        <end position="636"/>
    </location>
</feature>
<feature type="compositionally biased region" description="Basic and acidic residues" evidence="1">
    <location>
        <begin position="106"/>
        <end position="122"/>
    </location>
</feature>
<evidence type="ECO:0000313" key="2">
    <source>
        <dbReference type="EMBL" id="KAL2087083.1"/>
    </source>
</evidence>
<evidence type="ECO:0000313" key="3">
    <source>
        <dbReference type="Proteomes" id="UP001591681"/>
    </source>
</evidence>
<feature type="region of interest" description="Disordered" evidence="1">
    <location>
        <begin position="560"/>
        <end position="605"/>
    </location>
</feature>
<dbReference type="AlphaFoldDB" id="A0ABD1JIS9"/>
<evidence type="ECO:0000256" key="1">
    <source>
        <dbReference type="SAM" id="MobiDB-lite"/>
    </source>
</evidence>
<dbReference type="EMBL" id="JBHFQA010000015">
    <property type="protein sequence ID" value="KAL2087083.1"/>
    <property type="molecule type" value="Genomic_DNA"/>
</dbReference>
<gene>
    <name evidence="2" type="ORF">ACEWY4_018142</name>
</gene>
<feature type="region of interest" description="Disordered" evidence="1">
    <location>
        <begin position="689"/>
        <end position="842"/>
    </location>
</feature>
<feature type="compositionally biased region" description="Polar residues" evidence="1">
    <location>
        <begin position="30"/>
        <end position="46"/>
    </location>
</feature>
<feature type="compositionally biased region" description="Polar residues" evidence="1">
    <location>
        <begin position="420"/>
        <end position="443"/>
    </location>
</feature>
<protein>
    <recommendedName>
        <fullName evidence="4">Mitotic interactor and substrate of PLK1</fullName>
    </recommendedName>
</protein>
<dbReference type="PANTHER" id="PTHR18839">
    <property type="entry name" value="MITOTIC INTERACTOR AND SUBSTRATE OF PLK1 MISP FAMILY MEMBER"/>
    <property type="match status" value="1"/>
</dbReference>
<feature type="compositionally biased region" description="Basic and acidic residues" evidence="1">
    <location>
        <begin position="348"/>
        <end position="363"/>
    </location>
</feature>
<feature type="region of interest" description="Disordered" evidence="1">
    <location>
        <begin position="497"/>
        <end position="530"/>
    </location>
</feature>
<feature type="compositionally biased region" description="Acidic residues" evidence="1">
    <location>
        <begin position="701"/>
        <end position="711"/>
    </location>
</feature>
<feature type="region of interest" description="Disordered" evidence="1">
    <location>
        <begin position="617"/>
        <end position="664"/>
    </location>
</feature>
<comment type="caution">
    <text evidence="2">The sequence shown here is derived from an EMBL/GenBank/DDBJ whole genome shotgun (WGS) entry which is preliminary data.</text>
</comment>
<sequence length="842" mass="90050">MASPKSPDSLDDRASEACNTAELDNGRGGTQSSLSKGEPPDSNNMEPNCVDPAGPQTKAVEHSSETDEGHSIPLSDTIRCHLSEGVTGVDSADSSDGTGRPPTPHEQTREAELIEETHKETPESPVAQAEKILEEIISTNTTASSGITKLEQQSTSSSEPVVQDVENAFQKGDGDLAEGGHALLEAPSPPAQVSGVAAETETETPEAQDSPVFLSEDGEDTEALNVDSKPLDFSSTWEQWARRDSSSSKPPTPAASRTSSLSQLIDLPEEPLSTRGAVPAGVQQGAKTAHKPSGLKAKQEGQQQVCGEEETPPMDTVARKSANLGAGSPGAGFIVLKEPLTEAGVEQEGAREVERESGQTSRDRKQRAASIHTGKTEAGGQIGGEANCSSERTGHTAAANATAQLKPGRMDVDLYDDNQSDSGVSADFSPNSTGEISTGTPVSASPEPGKPPPNETPIEREIRLAAEREQSLRQARGLSYTDKAQEFVAIPIRKPILSQALPSKSGKDKGKERQFAGKKMQHEISQETRREQDLVQLGRVAGFYEKGTVRQLRERKQLFELFQQPKETPVASQPPSRRTTSGSASDLFTLGAGGDESPASSSSSLYICPSFTERRHSFELLSQSQSPTPSLTPQAAQGGGHHHHHPPPPPACGPGLSEGPSSPVIILEGHQVPQMAPDRPLDVTAAQVMVEVDSGVPTEPKEEEEEEEEEGNLVRDNPFFKLRSSMSLHPGVEQDIRRAQERERELRRQRTSLYRGTGGAEPASPSRDIKSPVPAQPSSATAQHSPGKSKIIQPRPQIDSTQREPTEALRSPPGAGRTPRQKTPLVQRWESGMVNGHRDEED</sequence>
<feature type="region of interest" description="Disordered" evidence="1">
    <location>
        <begin position="141"/>
        <end position="313"/>
    </location>
</feature>
<feature type="compositionally biased region" description="Polar residues" evidence="1">
    <location>
        <begin position="776"/>
        <end position="786"/>
    </location>
</feature>
<dbReference type="InterPro" id="IPR042779">
    <property type="entry name" value="MISP/MISP3-like"/>
</dbReference>
<dbReference type="Proteomes" id="UP001591681">
    <property type="component" value="Unassembled WGS sequence"/>
</dbReference>
<evidence type="ECO:0008006" key="4">
    <source>
        <dbReference type="Google" id="ProtNLM"/>
    </source>
</evidence>
<name>A0ABD1JIS9_9TELE</name>
<feature type="compositionally biased region" description="Polar residues" evidence="1">
    <location>
        <begin position="141"/>
        <end position="160"/>
    </location>
</feature>
<organism evidence="2 3">
    <name type="scientific">Coilia grayii</name>
    <name type="common">Gray's grenadier anchovy</name>
    <dbReference type="NCBI Taxonomy" id="363190"/>
    <lineage>
        <taxon>Eukaryota</taxon>
        <taxon>Metazoa</taxon>
        <taxon>Chordata</taxon>
        <taxon>Craniata</taxon>
        <taxon>Vertebrata</taxon>
        <taxon>Euteleostomi</taxon>
        <taxon>Actinopterygii</taxon>
        <taxon>Neopterygii</taxon>
        <taxon>Teleostei</taxon>
        <taxon>Clupei</taxon>
        <taxon>Clupeiformes</taxon>
        <taxon>Clupeoidei</taxon>
        <taxon>Engraulidae</taxon>
        <taxon>Coilinae</taxon>
        <taxon>Coilia</taxon>
    </lineage>
</organism>
<accession>A0ABD1JIS9</accession>
<keyword evidence="3" id="KW-1185">Reference proteome</keyword>
<dbReference type="PANTHER" id="PTHR18839:SF0">
    <property type="entry name" value="MITOTIC INTERACTOR AND SUBSTRATE OF PLK1 ISOFORM X1-RELATED"/>
    <property type="match status" value="1"/>
</dbReference>
<feature type="compositionally biased region" description="Basic and acidic residues" evidence="1">
    <location>
        <begin position="59"/>
        <end position="70"/>
    </location>
</feature>